<keyword evidence="5" id="KW-0804">Transcription</keyword>
<accession>A0A562SUQ7</accession>
<protein>
    <submittedName>
        <fullName evidence="8">RNA polymerase sigma factor (Sigma-70 family)</fullName>
    </submittedName>
</protein>
<feature type="domain" description="RNA polymerase sigma-70 region 2" evidence="6">
    <location>
        <begin position="18"/>
        <end position="82"/>
    </location>
</feature>
<dbReference type="InterPro" id="IPR013249">
    <property type="entry name" value="RNA_pol_sigma70_r4_t2"/>
</dbReference>
<dbReference type="InterPro" id="IPR036388">
    <property type="entry name" value="WH-like_DNA-bd_sf"/>
</dbReference>
<evidence type="ECO:0000259" key="7">
    <source>
        <dbReference type="Pfam" id="PF08281"/>
    </source>
</evidence>
<feature type="domain" description="RNA polymerase sigma factor 70 region 4 type 2" evidence="7">
    <location>
        <begin position="122"/>
        <end position="166"/>
    </location>
</feature>
<gene>
    <name evidence="8" type="ORF">IQ13_0203</name>
</gene>
<evidence type="ECO:0000256" key="4">
    <source>
        <dbReference type="ARBA" id="ARBA00023125"/>
    </source>
</evidence>
<name>A0A562SUQ7_9BACT</name>
<comment type="caution">
    <text evidence="8">The sequence shown here is derived from an EMBL/GenBank/DDBJ whole genome shotgun (WGS) entry which is preliminary data.</text>
</comment>
<dbReference type="InterPro" id="IPR014284">
    <property type="entry name" value="RNA_pol_sigma-70_dom"/>
</dbReference>
<dbReference type="Gene3D" id="1.10.1740.10">
    <property type="match status" value="1"/>
</dbReference>
<dbReference type="GO" id="GO:0016987">
    <property type="term" value="F:sigma factor activity"/>
    <property type="evidence" value="ECO:0007669"/>
    <property type="project" value="UniProtKB-KW"/>
</dbReference>
<evidence type="ECO:0000256" key="5">
    <source>
        <dbReference type="ARBA" id="ARBA00023163"/>
    </source>
</evidence>
<dbReference type="InterPro" id="IPR013324">
    <property type="entry name" value="RNA_pol_sigma_r3/r4-like"/>
</dbReference>
<organism evidence="8 9">
    <name type="scientific">Lacibacter cauensis</name>
    <dbReference type="NCBI Taxonomy" id="510947"/>
    <lineage>
        <taxon>Bacteria</taxon>
        <taxon>Pseudomonadati</taxon>
        <taxon>Bacteroidota</taxon>
        <taxon>Chitinophagia</taxon>
        <taxon>Chitinophagales</taxon>
        <taxon>Chitinophagaceae</taxon>
        <taxon>Lacibacter</taxon>
    </lineage>
</organism>
<dbReference type="NCBIfam" id="TIGR02937">
    <property type="entry name" value="sigma70-ECF"/>
    <property type="match status" value="1"/>
</dbReference>
<keyword evidence="9" id="KW-1185">Reference proteome</keyword>
<dbReference type="GO" id="GO:0003677">
    <property type="term" value="F:DNA binding"/>
    <property type="evidence" value="ECO:0007669"/>
    <property type="project" value="UniProtKB-KW"/>
</dbReference>
<dbReference type="InterPro" id="IPR007627">
    <property type="entry name" value="RNA_pol_sigma70_r2"/>
</dbReference>
<keyword evidence="2" id="KW-0805">Transcription regulation</keyword>
<dbReference type="PANTHER" id="PTHR43133:SF8">
    <property type="entry name" value="RNA POLYMERASE SIGMA FACTOR HI_1459-RELATED"/>
    <property type="match status" value="1"/>
</dbReference>
<dbReference type="Pfam" id="PF08281">
    <property type="entry name" value="Sigma70_r4_2"/>
    <property type="match status" value="1"/>
</dbReference>
<keyword evidence="4" id="KW-0238">DNA-binding</keyword>
<proteinExistence type="inferred from homology"/>
<dbReference type="GO" id="GO:0006352">
    <property type="term" value="P:DNA-templated transcription initiation"/>
    <property type="evidence" value="ECO:0007669"/>
    <property type="project" value="InterPro"/>
</dbReference>
<evidence type="ECO:0000256" key="3">
    <source>
        <dbReference type="ARBA" id="ARBA00023082"/>
    </source>
</evidence>
<dbReference type="SUPFAM" id="SSF88946">
    <property type="entry name" value="Sigma2 domain of RNA polymerase sigma factors"/>
    <property type="match status" value="1"/>
</dbReference>
<evidence type="ECO:0000256" key="2">
    <source>
        <dbReference type="ARBA" id="ARBA00023015"/>
    </source>
</evidence>
<evidence type="ECO:0000313" key="9">
    <source>
        <dbReference type="Proteomes" id="UP000316167"/>
    </source>
</evidence>
<dbReference type="PANTHER" id="PTHR43133">
    <property type="entry name" value="RNA POLYMERASE ECF-TYPE SIGMA FACTO"/>
    <property type="match status" value="1"/>
</dbReference>
<dbReference type="EMBL" id="VLLE01000002">
    <property type="protein sequence ID" value="TWI85049.1"/>
    <property type="molecule type" value="Genomic_DNA"/>
</dbReference>
<comment type="similarity">
    <text evidence="1">Belongs to the sigma-70 factor family. ECF subfamily.</text>
</comment>
<dbReference type="Proteomes" id="UP000316167">
    <property type="component" value="Unassembled WGS sequence"/>
</dbReference>
<dbReference type="AlphaFoldDB" id="A0A562SUQ7"/>
<dbReference type="CDD" id="cd06171">
    <property type="entry name" value="Sigma70_r4"/>
    <property type="match status" value="1"/>
</dbReference>
<keyword evidence="3" id="KW-0731">Sigma factor</keyword>
<evidence type="ECO:0000259" key="6">
    <source>
        <dbReference type="Pfam" id="PF04542"/>
    </source>
</evidence>
<dbReference type="Gene3D" id="1.10.10.10">
    <property type="entry name" value="Winged helix-like DNA-binding domain superfamily/Winged helix DNA-binding domain"/>
    <property type="match status" value="1"/>
</dbReference>
<dbReference type="Pfam" id="PF04542">
    <property type="entry name" value="Sigma70_r2"/>
    <property type="match status" value="1"/>
</dbReference>
<dbReference type="SUPFAM" id="SSF88659">
    <property type="entry name" value="Sigma3 and sigma4 domains of RNA polymerase sigma factors"/>
    <property type="match status" value="1"/>
</dbReference>
<dbReference type="InterPro" id="IPR039425">
    <property type="entry name" value="RNA_pol_sigma-70-like"/>
</dbReference>
<evidence type="ECO:0000256" key="1">
    <source>
        <dbReference type="ARBA" id="ARBA00010641"/>
    </source>
</evidence>
<evidence type="ECO:0000313" key="8">
    <source>
        <dbReference type="EMBL" id="TWI85049.1"/>
    </source>
</evidence>
<sequence length="188" mass="22259">MKDGMEAMARQQTIISAVKDYGRQLFGFIRSRVNTNEDAEDILQDVWYQFSNFSGVDSVENVGGWLYRVARNRIIDKARKKKEAHLEDYTYEDEEGVSFFTSLMRSNETDAETQTMQRVIWDELMAALQELPEKQRNVFVWNELEEMTLQEIADRENENIKTIISRKRYAVLHLRERLETLYNDLTNN</sequence>
<reference evidence="8 9" key="1">
    <citation type="journal article" date="2015" name="Stand. Genomic Sci.">
        <title>Genomic Encyclopedia of Bacterial and Archaeal Type Strains, Phase III: the genomes of soil and plant-associated and newly described type strains.</title>
        <authorList>
            <person name="Whitman W.B."/>
            <person name="Woyke T."/>
            <person name="Klenk H.P."/>
            <person name="Zhou Y."/>
            <person name="Lilburn T.G."/>
            <person name="Beck B.J."/>
            <person name="De Vos P."/>
            <person name="Vandamme P."/>
            <person name="Eisen J.A."/>
            <person name="Garrity G."/>
            <person name="Hugenholtz P."/>
            <person name="Kyrpides N.C."/>
        </authorList>
    </citation>
    <scope>NUCLEOTIDE SEQUENCE [LARGE SCALE GENOMIC DNA]</scope>
    <source>
        <strain evidence="8 9">CGMCC 1.7271</strain>
    </source>
</reference>
<dbReference type="RefSeq" id="WP_199758142.1">
    <property type="nucleotide sequence ID" value="NZ_VLLE01000002.1"/>
</dbReference>
<dbReference type="InterPro" id="IPR013325">
    <property type="entry name" value="RNA_pol_sigma_r2"/>
</dbReference>